<feature type="region of interest" description="Disordered" evidence="13">
    <location>
        <begin position="1"/>
        <end position="39"/>
    </location>
</feature>
<dbReference type="AlphaFoldDB" id="A0AAW1W7B0"/>
<reference evidence="15 16" key="1">
    <citation type="journal article" date="2023" name="G3 (Bethesda)">
        <title>A chromosome-length genome assembly and annotation of blackberry (Rubus argutus, cv. 'Hillquist').</title>
        <authorList>
            <person name="Bruna T."/>
            <person name="Aryal R."/>
            <person name="Dudchenko O."/>
            <person name="Sargent D.J."/>
            <person name="Mead D."/>
            <person name="Buti M."/>
            <person name="Cavallini A."/>
            <person name="Hytonen T."/>
            <person name="Andres J."/>
            <person name="Pham M."/>
            <person name="Weisz D."/>
            <person name="Mascagni F."/>
            <person name="Usai G."/>
            <person name="Natali L."/>
            <person name="Bassil N."/>
            <person name="Fernandez G.E."/>
            <person name="Lomsadze A."/>
            <person name="Armour M."/>
            <person name="Olukolu B."/>
            <person name="Poorten T."/>
            <person name="Britton C."/>
            <person name="Davik J."/>
            <person name="Ashrafi H."/>
            <person name="Aiden E.L."/>
            <person name="Borodovsky M."/>
            <person name="Worthington M."/>
        </authorList>
    </citation>
    <scope>NUCLEOTIDE SEQUENCE [LARGE SCALE GENOMIC DNA]</scope>
    <source>
        <strain evidence="15">PI 553951</strain>
    </source>
</reference>
<sequence length="316" mass="35350">MEIQESPLPETESKRVWHSGPLVTSKMRSSSNRSAGSKEDDQCYVEVTLDVHDDDTVVLRNIRGADPETSAKQASKLEGRPSLASQLSFKLKQVSHELKRMKSSLSFKKVDRTTKPGVARALKGLKFMTRNVCSEGWPEIETRFEALAVNGTLPKSVFAQCIGMKESNEFACELFDALARRRKITSCCATKEELREFWEQISDHSFDARLQTFFDMVDKNADGRISEEEVKEIITLSASANKLTKILEQAEEYAALIMEELDPDNLGYIDKYNYLAKKQDQLGGVVPFDDNINFHKVIAFGIAVGVGLHAGSPSDM</sequence>
<accession>A0AAW1W7B0</accession>
<keyword evidence="11" id="KW-0560">Oxidoreductase</keyword>
<keyword evidence="5" id="KW-0812">Transmembrane</keyword>
<protein>
    <recommendedName>
        <fullName evidence="14">EF-hand domain-containing protein</fullName>
    </recommendedName>
</protein>
<keyword evidence="4" id="KW-0285">Flavoprotein</keyword>
<dbReference type="InterPro" id="IPR050369">
    <property type="entry name" value="RBOH/FRE"/>
</dbReference>
<comment type="similarity">
    <text evidence="2">Belongs to the RBOH (TC 5.B.1.3) family.</text>
</comment>
<evidence type="ECO:0000256" key="4">
    <source>
        <dbReference type="ARBA" id="ARBA00022630"/>
    </source>
</evidence>
<evidence type="ECO:0000256" key="6">
    <source>
        <dbReference type="ARBA" id="ARBA00022723"/>
    </source>
</evidence>
<evidence type="ECO:0000256" key="2">
    <source>
        <dbReference type="ARBA" id="ARBA00007975"/>
    </source>
</evidence>
<evidence type="ECO:0000256" key="7">
    <source>
        <dbReference type="ARBA" id="ARBA00022827"/>
    </source>
</evidence>
<evidence type="ECO:0000256" key="1">
    <source>
        <dbReference type="ARBA" id="ARBA00004141"/>
    </source>
</evidence>
<feature type="compositionally biased region" description="Polar residues" evidence="13">
    <location>
        <begin position="26"/>
        <end position="35"/>
    </location>
</feature>
<dbReference type="GO" id="GO:0016174">
    <property type="term" value="F:NAD(P)H oxidase H2O2-forming activity"/>
    <property type="evidence" value="ECO:0007669"/>
    <property type="project" value="TreeGrafter"/>
</dbReference>
<keyword evidence="10" id="KW-1133">Transmembrane helix</keyword>
<keyword evidence="8" id="KW-0106">Calcium</keyword>
<feature type="domain" description="EF-hand" evidence="14">
    <location>
        <begin position="205"/>
        <end position="240"/>
    </location>
</feature>
<comment type="subcellular location">
    <subcellularLocation>
        <location evidence="1">Membrane</location>
        <topology evidence="1">Multi-pass membrane protein</topology>
    </subcellularLocation>
</comment>
<proteinExistence type="inferred from homology"/>
<dbReference type="Gene3D" id="1.10.238.10">
    <property type="entry name" value="EF-hand"/>
    <property type="match status" value="1"/>
</dbReference>
<evidence type="ECO:0000313" key="15">
    <source>
        <dbReference type="EMBL" id="KAK9919878.1"/>
    </source>
</evidence>
<evidence type="ECO:0000256" key="11">
    <source>
        <dbReference type="ARBA" id="ARBA00023002"/>
    </source>
</evidence>
<gene>
    <name evidence="15" type="ORF">M0R45_028452</name>
</gene>
<evidence type="ECO:0000313" key="16">
    <source>
        <dbReference type="Proteomes" id="UP001457282"/>
    </source>
</evidence>
<organism evidence="15 16">
    <name type="scientific">Rubus argutus</name>
    <name type="common">Southern blackberry</name>
    <dbReference type="NCBI Taxonomy" id="59490"/>
    <lineage>
        <taxon>Eukaryota</taxon>
        <taxon>Viridiplantae</taxon>
        <taxon>Streptophyta</taxon>
        <taxon>Embryophyta</taxon>
        <taxon>Tracheophyta</taxon>
        <taxon>Spermatophyta</taxon>
        <taxon>Magnoliopsida</taxon>
        <taxon>eudicotyledons</taxon>
        <taxon>Gunneridae</taxon>
        <taxon>Pentapetalae</taxon>
        <taxon>rosids</taxon>
        <taxon>fabids</taxon>
        <taxon>Rosales</taxon>
        <taxon>Rosaceae</taxon>
        <taxon>Rosoideae</taxon>
        <taxon>Rosoideae incertae sedis</taxon>
        <taxon>Rubus</taxon>
    </lineage>
</organism>
<evidence type="ECO:0000256" key="12">
    <source>
        <dbReference type="ARBA" id="ARBA00023136"/>
    </source>
</evidence>
<dbReference type="CDD" id="cd00051">
    <property type="entry name" value="EFh"/>
    <property type="match status" value="1"/>
</dbReference>
<dbReference type="GO" id="GO:0004601">
    <property type="term" value="F:peroxidase activity"/>
    <property type="evidence" value="ECO:0007669"/>
    <property type="project" value="UniProtKB-KW"/>
</dbReference>
<evidence type="ECO:0000259" key="14">
    <source>
        <dbReference type="PROSITE" id="PS50222"/>
    </source>
</evidence>
<dbReference type="PANTHER" id="PTHR11972">
    <property type="entry name" value="NADPH OXIDASE"/>
    <property type="match status" value="1"/>
</dbReference>
<dbReference type="GO" id="GO:0005886">
    <property type="term" value="C:plasma membrane"/>
    <property type="evidence" value="ECO:0007669"/>
    <property type="project" value="TreeGrafter"/>
</dbReference>
<evidence type="ECO:0000256" key="8">
    <source>
        <dbReference type="ARBA" id="ARBA00022837"/>
    </source>
</evidence>
<dbReference type="FunFam" id="1.10.238.10:FF:000049">
    <property type="entry name" value="Respiratory burst oxidase homolog A"/>
    <property type="match status" value="1"/>
</dbReference>
<dbReference type="SMART" id="SM00054">
    <property type="entry name" value="EFh"/>
    <property type="match status" value="2"/>
</dbReference>
<dbReference type="InterPro" id="IPR013623">
    <property type="entry name" value="NADPH_Ox"/>
</dbReference>
<evidence type="ECO:0000256" key="5">
    <source>
        <dbReference type="ARBA" id="ARBA00022692"/>
    </source>
</evidence>
<dbReference type="PROSITE" id="PS00018">
    <property type="entry name" value="EF_HAND_1"/>
    <property type="match status" value="1"/>
</dbReference>
<keyword evidence="12" id="KW-0472">Membrane</keyword>
<dbReference type="GO" id="GO:0005509">
    <property type="term" value="F:calcium ion binding"/>
    <property type="evidence" value="ECO:0007669"/>
    <property type="project" value="InterPro"/>
</dbReference>
<evidence type="ECO:0000256" key="10">
    <source>
        <dbReference type="ARBA" id="ARBA00022989"/>
    </source>
</evidence>
<dbReference type="InterPro" id="IPR002048">
    <property type="entry name" value="EF_hand_dom"/>
</dbReference>
<keyword evidence="6" id="KW-0479">Metal-binding</keyword>
<keyword evidence="16" id="KW-1185">Reference proteome</keyword>
<keyword evidence="3" id="KW-0575">Peroxidase</keyword>
<evidence type="ECO:0000256" key="9">
    <source>
        <dbReference type="ARBA" id="ARBA00022857"/>
    </source>
</evidence>
<evidence type="ECO:0000256" key="3">
    <source>
        <dbReference type="ARBA" id="ARBA00022559"/>
    </source>
</evidence>
<dbReference type="EMBL" id="JBEDUW010000006">
    <property type="protein sequence ID" value="KAK9919878.1"/>
    <property type="molecule type" value="Genomic_DNA"/>
</dbReference>
<name>A0AAW1W7B0_RUBAR</name>
<dbReference type="InterPro" id="IPR011992">
    <property type="entry name" value="EF-hand-dom_pair"/>
</dbReference>
<dbReference type="SUPFAM" id="SSF47473">
    <property type="entry name" value="EF-hand"/>
    <property type="match status" value="1"/>
</dbReference>
<keyword evidence="9" id="KW-0521">NADP</keyword>
<dbReference type="PANTHER" id="PTHR11972:SF64">
    <property type="entry name" value="RESPIRATORY BURST OXIDASE HOMOLOG PROTEIN B"/>
    <property type="match status" value="1"/>
</dbReference>
<dbReference type="PROSITE" id="PS50222">
    <property type="entry name" value="EF_HAND_2"/>
    <property type="match status" value="1"/>
</dbReference>
<evidence type="ECO:0000256" key="13">
    <source>
        <dbReference type="SAM" id="MobiDB-lite"/>
    </source>
</evidence>
<comment type="caution">
    <text evidence="15">The sequence shown here is derived from an EMBL/GenBank/DDBJ whole genome shotgun (WGS) entry which is preliminary data.</text>
</comment>
<keyword evidence="7" id="KW-0274">FAD</keyword>
<dbReference type="Pfam" id="PF08414">
    <property type="entry name" value="NADPH_Ox"/>
    <property type="match status" value="1"/>
</dbReference>
<dbReference type="Proteomes" id="UP001457282">
    <property type="component" value="Unassembled WGS sequence"/>
</dbReference>
<dbReference type="InterPro" id="IPR018247">
    <property type="entry name" value="EF_Hand_1_Ca_BS"/>
</dbReference>